<protein>
    <submittedName>
        <fullName evidence="8">Sugar O-acyltransferase, sialic acid O-acetyltransferase NeuD family</fullName>
    </submittedName>
</protein>
<evidence type="ECO:0000259" key="7">
    <source>
        <dbReference type="Pfam" id="PF17836"/>
    </source>
</evidence>
<dbReference type="Gene3D" id="2.160.10.10">
    <property type="entry name" value="Hexapeptide repeat proteins"/>
    <property type="match status" value="1"/>
</dbReference>
<sequence length="205" mass="22077">MIIAGASGHSLEVLDILIQEGEQGEILFFDHNDQLTVHGQYPVLKTNEELIASFQKDKRFVLGVGNPAFRLNLYRLLQKCGGELMGLRGKNLVLSPYAIFEEADLMNMVFVGSNARIGKGTLVNTGAQVHHEVEIGEFSEISPKAVLLGNSKIGNHTRIGANACILPGVKIGNHVVVGAGAVVTKDIPDKVTVVGVPGRILDLRF</sequence>
<evidence type="ECO:0000256" key="1">
    <source>
        <dbReference type="ARBA" id="ARBA00007274"/>
    </source>
</evidence>
<evidence type="ECO:0000256" key="3">
    <source>
        <dbReference type="ARBA" id="ARBA00022737"/>
    </source>
</evidence>
<dbReference type="InterPro" id="IPR001451">
    <property type="entry name" value="Hexapep"/>
</dbReference>
<feature type="binding site" evidence="6">
    <location>
        <position position="65"/>
    </location>
    <ligand>
        <name>substrate</name>
    </ligand>
</feature>
<dbReference type="Gene3D" id="3.40.50.20">
    <property type="match status" value="1"/>
</dbReference>
<evidence type="ECO:0000256" key="5">
    <source>
        <dbReference type="PIRSR" id="PIRSR620019-1"/>
    </source>
</evidence>
<dbReference type="NCBIfam" id="TIGR03570">
    <property type="entry name" value="NeuD_NnaD"/>
    <property type="match status" value="1"/>
</dbReference>
<dbReference type="InterPro" id="IPR011004">
    <property type="entry name" value="Trimer_LpxA-like_sf"/>
</dbReference>
<dbReference type="InterPro" id="IPR018357">
    <property type="entry name" value="Hexapep_transf_CS"/>
</dbReference>
<dbReference type="CDD" id="cd03360">
    <property type="entry name" value="LbH_AT_putative"/>
    <property type="match status" value="1"/>
</dbReference>
<reference evidence="9" key="1">
    <citation type="submission" date="2017-04" db="EMBL/GenBank/DDBJ databases">
        <authorList>
            <person name="Varghese N."/>
            <person name="Submissions S."/>
        </authorList>
    </citation>
    <scope>NUCLEOTIDE SEQUENCE [LARGE SCALE GENOMIC DNA]</scope>
    <source>
        <strain evidence="9">DSM 16537</strain>
    </source>
</reference>
<dbReference type="InterPro" id="IPR050179">
    <property type="entry name" value="Trans_hexapeptide_repeat"/>
</dbReference>
<name>A0A1W2HAZ9_9BACT</name>
<dbReference type="InterPro" id="IPR041561">
    <property type="entry name" value="PglD_N"/>
</dbReference>
<organism evidence="8 9">
    <name type="scientific">Aquiflexum balticum DSM 16537</name>
    <dbReference type="NCBI Taxonomy" id="758820"/>
    <lineage>
        <taxon>Bacteria</taxon>
        <taxon>Pseudomonadati</taxon>
        <taxon>Bacteroidota</taxon>
        <taxon>Cytophagia</taxon>
        <taxon>Cytophagales</taxon>
        <taxon>Cyclobacteriaceae</taxon>
        <taxon>Aquiflexum</taxon>
    </lineage>
</organism>
<evidence type="ECO:0000256" key="6">
    <source>
        <dbReference type="PIRSR" id="PIRSR620019-2"/>
    </source>
</evidence>
<keyword evidence="3" id="KW-0677">Repeat</keyword>
<dbReference type="Proteomes" id="UP000192333">
    <property type="component" value="Chromosome I"/>
</dbReference>
<dbReference type="InterPro" id="IPR020019">
    <property type="entry name" value="AcTrfase_PglD-like"/>
</dbReference>
<dbReference type="SUPFAM" id="SSF51161">
    <property type="entry name" value="Trimeric LpxA-like enzymes"/>
    <property type="match status" value="1"/>
</dbReference>
<evidence type="ECO:0000256" key="4">
    <source>
        <dbReference type="ARBA" id="ARBA00023315"/>
    </source>
</evidence>
<evidence type="ECO:0000313" key="8">
    <source>
        <dbReference type="EMBL" id="SMD46075.1"/>
    </source>
</evidence>
<feature type="domain" description="PglD N-terminal" evidence="7">
    <location>
        <begin position="2"/>
        <end position="75"/>
    </location>
</feature>
<dbReference type="GO" id="GO:0016746">
    <property type="term" value="F:acyltransferase activity"/>
    <property type="evidence" value="ECO:0007669"/>
    <property type="project" value="UniProtKB-KW"/>
</dbReference>
<dbReference type="EMBL" id="LT838813">
    <property type="protein sequence ID" value="SMD46075.1"/>
    <property type="molecule type" value="Genomic_DNA"/>
</dbReference>
<gene>
    <name evidence="8" type="ORF">SAMN00777080_4754</name>
</gene>
<comment type="similarity">
    <text evidence="1">Belongs to the transferase hexapeptide repeat family.</text>
</comment>
<dbReference type="STRING" id="758820.SAMN00777080_4754"/>
<evidence type="ECO:0000256" key="2">
    <source>
        <dbReference type="ARBA" id="ARBA00022679"/>
    </source>
</evidence>
<keyword evidence="9" id="KW-1185">Reference proteome</keyword>
<dbReference type="PROSITE" id="PS00101">
    <property type="entry name" value="HEXAPEP_TRANSFERASES"/>
    <property type="match status" value="1"/>
</dbReference>
<feature type="binding site" evidence="6">
    <location>
        <begin position="7"/>
        <end position="9"/>
    </location>
    <ligand>
        <name>substrate</name>
    </ligand>
</feature>
<dbReference type="OrthoDB" id="708224at2"/>
<dbReference type="PANTHER" id="PTHR43300">
    <property type="entry name" value="ACETYLTRANSFERASE"/>
    <property type="match status" value="1"/>
</dbReference>
<dbReference type="AlphaFoldDB" id="A0A1W2HAZ9"/>
<dbReference type="PANTHER" id="PTHR43300:SF7">
    <property type="entry name" value="UDP-N-ACETYLBACILLOSAMINE N-ACETYLTRANSFERASE"/>
    <property type="match status" value="1"/>
</dbReference>
<feature type="site" description="Increases basicity of active site His" evidence="5">
    <location>
        <position position="132"/>
    </location>
</feature>
<dbReference type="Pfam" id="PF17836">
    <property type="entry name" value="PglD_N"/>
    <property type="match status" value="1"/>
</dbReference>
<accession>A0A1W2HAZ9</accession>
<proteinExistence type="inferred from homology"/>
<evidence type="ECO:0000313" key="9">
    <source>
        <dbReference type="Proteomes" id="UP000192333"/>
    </source>
</evidence>
<keyword evidence="2 8" id="KW-0808">Transferase</keyword>
<dbReference type="Pfam" id="PF00132">
    <property type="entry name" value="Hexapep"/>
    <property type="match status" value="1"/>
</dbReference>
<dbReference type="RefSeq" id="WP_084123019.1">
    <property type="nucleotide sequence ID" value="NZ_LT838813.1"/>
</dbReference>
<feature type="active site" description="Proton acceptor" evidence="5">
    <location>
        <position position="131"/>
    </location>
</feature>
<keyword evidence="4 8" id="KW-0012">Acyltransferase</keyword>